<feature type="region of interest" description="Disordered" evidence="1">
    <location>
        <begin position="70"/>
        <end position="166"/>
    </location>
</feature>
<feature type="compositionally biased region" description="Low complexity" evidence="1">
    <location>
        <begin position="126"/>
        <end position="138"/>
    </location>
</feature>
<dbReference type="Proteomes" id="UP000198287">
    <property type="component" value="Unassembled WGS sequence"/>
</dbReference>
<dbReference type="EMBL" id="LNIX01000028">
    <property type="protein sequence ID" value="OXA41699.1"/>
    <property type="molecule type" value="Genomic_DNA"/>
</dbReference>
<feature type="signal peptide" evidence="2">
    <location>
        <begin position="1"/>
        <end position="20"/>
    </location>
</feature>
<evidence type="ECO:0000313" key="4">
    <source>
        <dbReference type="Proteomes" id="UP000198287"/>
    </source>
</evidence>
<feature type="compositionally biased region" description="Polar residues" evidence="1">
    <location>
        <begin position="73"/>
        <end position="88"/>
    </location>
</feature>
<accession>A0A226D915</accession>
<evidence type="ECO:0000256" key="2">
    <source>
        <dbReference type="SAM" id="SignalP"/>
    </source>
</evidence>
<name>A0A226D915_FOLCA</name>
<evidence type="ECO:0000256" key="1">
    <source>
        <dbReference type="SAM" id="MobiDB-lite"/>
    </source>
</evidence>
<dbReference type="OrthoDB" id="8180894at2759"/>
<protein>
    <submittedName>
        <fullName evidence="3">Uncharacterized protein</fullName>
    </submittedName>
</protein>
<keyword evidence="2" id="KW-0732">Signal</keyword>
<dbReference type="AlphaFoldDB" id="A0A226D915"/>
<comment type="caution">
    <text evidence="3">The sequence shown here is derived from an EMBL/GenBank/DDBJ whole genome shotgun (WGS) entry which is preliminary data.</text>
</comment>
<sequence>MHPITIATLLLVAMATVAQGGNSHFFQYANVPAWNAYEFGYNRGNQHHFTSRFEKAHGWTFKTKVRVLEWSAGETSTGGASPTGTITMVTRRKKEEKKRGGATTTDPPRTSKNRRSSPETITSRVPNNYKENPNKYKPSPVPPTDHAPCAPSIAPPPPTPHGIQIT</sequence>
<reference evidence="3 4" key="1">
    <citation type="submission" date="2015-12" db="EMBL/GenBank/DDBJ databases">
        <title>The genome of Folsomia candida.</title>
        <authorList>
            <person name="Faddeeva A."/>
            <person name="Derks M.F."/>
            <person name="Anvar Y."/>
            <person name="Smit S."/>
            <person name="Van Straalen N."/>
            <person name="Roelofs D."/>
        </authorList>
    </citation>
    <scope>NUCLEOTIDE SEQUENCE [LARGE SCALE GENOMIC DNA]</scope>
    <source>
        <strain evidence="3 4">VU population</strain>
        <tissue evidence="3">Whole body</tissue>
    </source>
</reference>
<gene>
    <name evidence="3" type="ORF">Fcan01_23490</name>
</gene>
<proteinExistence type="predicted"/>
<feature type="chain" id="PRO_5012013863" evidence="2">
    <location>
        <begin position="21"/>
        <end position="166"/>
    </location>
</feature>
<organism evidence="3 4">
    <name type="scientific">Folsomia candida</name>
    <name type="common">Springtail</name>
    <dbReference type="NCBI Taxonomy" id="158441"/>
    <lineage>
        <taxon>Eukaryota</taxon>
        <taxon>Metazoa</taxon>
        <taxon>Ecdysozoa</taxon>
        <taxon>Arthropoda</taxon>
        <taxon>Hexapoda</taxon>
        <taxon>Collembola</taxon>
        <taxon>Entomobryomorpha</taxon>
        <taxon>Isotomoidea</taxon>
        <taxon>Isotomidae</taxon>
        <taxon>Proisotominae</taxon>
        <taxon>Folsomia</taxon>
    </lineage>
</organism>
<keyword evidence="4" id="KW-1185">Reference proteome</keyword>
<evidence type="ECO:0000313" key="3">
    <source>
        <dbReference type="EMBL" id="OXA41699.1"/>
    </source>
</evidence>